<gene>
    <name evidence="4" type="ORF">UFOPK2598_00227</name>
</gene>
<name>A0A6J6PCW1_9ZZZZ</name>
<dbReference type="InterPro" id="IPR001608">
    <property type="entry name" value="Ala_racemase_N"/>
</dbReference>
<reference evidence="4" key="1">
    <citation type="submission" date="2020-05" db="EMBL/GenBank/DDBJ databases">
        <authorList>
            <person name="Chiriac C."/>
            <person name="Salcher M."/>
            <person name="Ghai R."/>
            <person name="Kavagutti S V."/>
        </authorList>
    </citation>
    <scope>NUCLEOTIDE SEQUENCE</scope>
</reference>
<protein>
    <submittedName>
        <fullName evidence="4">Unannotated protein</fullName>
    </submittedName>
</protein>
<feature type="domain" description="D-serine dehydratase-like" evidence="3">
    <location>
        <begin position="290"/>
        <end position="383"/>
    </location>
</feature>
<organism evidence="4">
    <name type="scientific">freshwater metagenome</name>
    <dbReference type="NCBI Taxonomy" id="449393"/>
    <lineage>
        <taxon>unclassified sequences</taxon>
        <taxon>metagenomes</taxon>
        <taxon>ecological metagenomes</taxon>
    </lineage>
</organism>
<dbReference type="AlphaFoldDB" id="A0A6J6PCW1"/>
<evidence type="ECO:0000256" key="2">
    <source>
        <dbReference type="ARBA" id="ARBA00023239"/>
    </source>
</evidence>
<dbReference type="InterPro" id="IPR029066">
    <property type="entry name" value="PLP-binding_barrel"/>
</dbReference>
<evidence type="ECO:0000313" key="4">
    <source>
        <dbReference type="EMBL" id="CAB4694268.1"/>
    </source>
</evidence>
<proteinExistence type="inferred from homology"/>
<dbReference type="EMBL" id="CAEZXV010000010">
    <property type="protein sequence ID" value="CAB4694268.1"/>
    <property type="molecule type" value="Genomic_DNA"/>
</dbReference>
<dbReference type="PANTHER" id="PTHR28004">
    <property type="entry name" value="ZGC:162816-RELATED"/>
    <property type="match status" value="1"/>
</dbReference>
<dbReference type="PANTHER" id="PTHR28004:SF8">
    <property type="entry name" value="D-SERINE DEAMINASE"/>
    <property type="match status" value="1"/>
</dbReference>
<dbReference type="SUPFAM" id="SSF51419">
    <property type="entry name" value="PLP-binding barrel"/>
    <property type="match status" value="1"/>
</dbReference>
<sequence length="396" mass="43370">MPISAQGASVANFLSSKPNLFTAGFQFPIMVLRDSALEHNIQRMASYCKSLGFELAPHVKTPMSPQIAQRQIAAGAWGLTIANFNQARIMFEYGFKRLIIGNEVMEPTSIAEISKINGSGSGEIIFYIDSLAGLKIAQDSIAGVAQAKLNVFMEIGAVGGRAGIRDLDLLKTILSEIAKDERIFVRGVSGFEGAVPGGDRAGEGIEKLRVFLRHIVAAARITAPFIREDKIIISAGGSSFFDYVAEEFAKYEGDAHRILRSGGYVSHDHIHYEDLYPFMGAPDSERFYPALELWARVLSVPEPDLAILNFGKRDAGNDLDEPLPISKFAGKPTPFKGEIEKLNDQHAFMKITPGSVVVGDIIGCGISHPCTNFDKWRLLPLVNDNYDVIDLVHTHF</sequence>
<dbReference type="Gene3D" id="3.20.20.10">
    <property type="entry name" value="Alanine racemase"/>
    <property type="match status" value="1"/>
</dbReference>
<keyword evidence="2" id="KW-0456">Lyase</keyword>
<comment type="similarity">
    <text evidence="1">Belongs to the DSD1 family.</text>
</comment>
<dbReference type="Pfam" id="PF14031">
    <property type="entry name" value="D-ser_dehydrat"/>
    <property type="match status" value="1"/>
</dbReference>
<evidence type="ECO:0000259" key="3">
    <source>
        <dbReference type="SMART" id="SM01119"/>
    </source>
</evidence>
<accession>A0A6J6PCW1</accession>
<evidence type="ECO:0000256" key="1">
    <source>
        <dbReference type="ARBA" id="ARBA00005323"/>
    </source>
</evidence>
<dbReference type="GO" id="GO:0016829">
    <property type="term" value="F:lyase activity"/>
    <property type="evidence" value="ECO:0007669"/>
    <property type="project" value="UniProtKB-KW"/>
</dbReference>
<dbReference type="InterPro" id="IPR051466">
    <property type="entry name" value="D-amino_acid_metab_enzyme"/>
</dbReference>
<dbReference type="Gene3D" id="2.40.37.20">
    <property type="entry name" value="D-serine dehydratase-like domain"/>
    <property type="match status" value="1"/>
</dbReference>
<dbReference type="InterPro" id="IPR026956">
    <property type="entry name" value="D-ser_dehydrat-like_dom"/>
</dbReference>
<dbReference type="InterPro" id="IPR042208">
    <property type="entry name" value="D-ser_dehydrat-like_sf"/>
</dbReference>
<dbReference type="Pfam" id="PF01168">
    <property type="entry name" value="Ala_racemase_N"/>
    <property type="match status" value="1"/>
</dbReference>
<dbReference type="SMART" id="SM01119">
    <property type="entry name" value="D-ser_dehydrat"/>
    <property type="match status" value="1"/>
</dbReference>